<dbReference type="AlphaFoldDB" id="A0A4R6PSS7"/>
<dbReference type="Proteomes" id="UP000295087">
    <property type="component" value="Unassembled WGS sequence"/>
</dbReference>
<evidence type="ECO:0000256" key="1">
    <source>
        <dbReference type="SAM" id="MobiDB-lite"/>
    </source>
</evidence>
<name>A0A4R6PSS7_NOCIG</name>
<feature type="region of interest" description="Disordered" evidence="1">
    <location>
        <begin position="137"/>
        <end position="239"/>
    </location>
</feature>
<proteinExistence type="predicted"/>
<accession>A0A4R6PSS7</accession>
<evidence type="ECO:0000313" key="3">
    <source>
        <dbReference type="Proteomes" id="UP000295087"/>
    </source>
</evidence>
<feature type="compositionally biased region" description="Polar residues" evidence="1">
    <location>
        <begin position="210"/>
        <end position="230"/>
    </location>
</feature>
<protein>
    <submittedName>
        <fullName evidence="2">Uncharacterized protein</fullName>
    </submittedName>
</protein>
<comment type="caution">
    <text evidence="2">The sequence shown here is derived from an EMBL/GenBank/DDBJ whole genome shotgun (WGS) entry which is preliminary data.</text>
</comment>
<sequence>MTRGYTWVEKLPTLGLHGFKPGGDGYRTEFGFLALTPSGGLRTAIRPVRQALHQWLDGEIAWAYRDSEKAGWATVQDWAQYTKQQAEKIERLGSELGKATDKIERLSTTVRKQSARIEAVESDLKSAKAELSLEQDKVEKASAKRPVMLQRSRGSVADREGHRSARPARRGGLRSGSPTRSRARGAQSHRGCVGLAREAGEGSARRLSRTGGSRSAQQQLISRHQCQGSMDRSGGPIATENAAESVRCFVHRMPRGRRIGRRIHL</sequence>
<evidence type="ECO:0000313" key="2">
    <source>
        <dbReference type="EMBL" id="TDP41891.1"/>
    </source>
</evidence>
<gene>
    <name evidence="2" type="ORF">DFR75_101996</name>
</gene>
<dbReference type="EMBL" id="SNXK01000001">
    <property type="protein sequence ID" value="TDP41891.1"/>
    <property type="molecule type" value="Genomic_DNA"/>
</dbReference>
<organism evidence="2 3">
    <name type="scientific">Nocardia ignorata</name>
    <dbReference type="NCBI Taxonomy" id="145285"/>
    <lineage>
        <taxon>Bacteria</taxon>
        <taxon>Bacillati</taxon>
        <taxon>Actinomycetota</taxon>
        <taxon>Actinomycetes</taxon>
        <taxon>Mycobacteriales</taxon>
        <taxon>Nocardiaceae</taxon>
        <taxon>Nocardia</taxon>
    </lineage>
</organism>
<reference evidence="2 3" key="1">
    <citation type="submission" date="2019-03" db="EMBL/GenBank/DDBJ databases">
        <title>Genomic Encyclopedia of Type Strains, Phase IV (KMG-IV): sequencing the most valuable type-strain genomes for metagenomic binning, comparative biology and taxonomic classification.</title>
        <authorList>
            <person name="Goeker M."/>
        </authorList>
    </citation>
    <scope>NUCLEOTIDE SEQUENCE [LARGE SCALE GENOMIC DNA]</scope>
    <source>
        <strain evidence="2 3">DSM 44496</strain>
    </source>
</reference>
<keyword evidence="3" id="KW-1185">Reference proteome</keyword>
<dbReference type="RefSeq" id="WP_133733804.1">
    <property type="nucleotide sequence ID" value="NZ_SNXK01000001.1"/>
</dbReference>